<keyword evidence="1" id="KW-0472">Membrane</keyword>
<comment type="caution">
    <text evidence="2">The sequence shown here is derived from an EMBL/GenBank/DDBJ whole genome shotgun (WGS) entry which is preliminary data.</text>
</comment>
<evidence type="ECO:0000313" key="3">
    <source>
        <dbReference type="Proteomes" id="UP001216709"/>
    </source>
</evidence>
<sequence>MSKKKKQKSNTGKKINKEKLKELEEVIYTKSEKELLAYFLEEFRFGKDMNYYKERQSLIYKLDIECLEYAISRFSHIENIKDHSKYVPAFIPLLAVYLTMFFKSNEHKWMGLVFAGVTIICILYIVAVDRRNRNIAVSVLKTFELIKARKEKDMSEK</sequence>
<reference evidence="2" key="1">
    <citation type="submission" date="2022-12" db="EMBL/GenBank/DDBJ databases">
        <title>Draft Genome Sequences of Bacillus licheniformis and Bacillus paralicheniformis strains isolated from Irish skim milk powders.</title>
        <authorList>
            <person name="Lourenco A."/>
            <person name="Li F."/>
            <person name="Geraldine D."/>
            <person name="Tobin J.T."/>
            <person name="Butler F."/>
            <person name="Jordan K."/>
            <person name="Obrien T."/>
        </authorList>
    </citation>
    <scope>NUCLEOTIDE SEQUENCE</scope>
    <source>
        <strain evidence="2">3370</strain>
    </source>
</reference>
<feature type="transmembrane region" description="Helical" evidence="1">
    <location>
        <begin position="86"/>
        <end position="103"/>
    </location>
</feature>
<keyword evidence="1" id="KW-1133">Transmembrane helix</keyword>
<evidence type="ECO:0000313" key="2">
    <source>
        <dbReference type="EMBL" id="MDE1455096.1"/>
    </source>
</evidence>
<dbReference type="Proteomes" id="UP001216709">
    <property type="component" value="Unassembled WGS sequence"/>
</dbReference>
<feature type="transmembrane region" description="Helical" evidence="1">
    <location>
        <begin position="109"/>
        <end position="128"/>
    </location>
</feature>
<proteinExistence type="predicted"/>
<accession>A0AAW6KMX8</accession>
<name>A0AAW6KMX8_9BACI</name>
<evidence type="ECO:0000256" key="1">
    <source>
        <dbReference type="SAM" id="Phobius"/>
    </source>
</evidence>
<protein>
    <submittedName>
        <fullName evidence="2">Uncharacterized protein</fullName>
    </submittedName>
</protein>
<gene>
    <name evidence="2" type="ORF">PVN32_23595</name>
</gene>
<dbReference type="AlphaFoldDB" id="A0AAW6KMX8"/>
<dbReference type="EMBL" id="JARAFO010000288">
    <property type="protein sequence ID" value="MDE1455096.1"/>
    <property type="molecule type" value="Genomic_DNA"/>
</dbReference>
<organism evidence="2 3">
    <name type="scientific">Bacillus paralicheniformis</name>
    <dbReference type="NCBI Taxonomy" id="1648923"/>
    <lineage>
        <taxon>Bacteria</taxon>
        <taxon>Bacillati</taxon>
        <taxon>Bacillota</taxon>
        <taxon>Bacilli</taxon>
        <taxon>Bacillales</taxon>
        <taxon>Bacillaceae</taxon>
        <taxon>Bacillus</taxon>
    </lineage>
</organism>
<keyword evidence="1" id="KW-0812">Transmembrane</keyword>
<dbReference type="RefSeq" id="WP_003185366.1">
    <property type="nucleotide sequence ID" value="NZ_AP025340.1"/>
</dbReference>